<evidence type="ECO:0000313" key="15">
    <source>
        <dbReference type="Proteomes" id="UP000287022"/>
    </source>
</evidence>
<evidence type="ECO:0000256" key="8">
    <source>
        <dbReference type="ARBA" id="ARBA00023136"/>
    </source>
</evidence>
<keyword evidence="12 14" id="KW-0449">Lipoprotein</keyword>
<organism evidence="14 15">
    <name type="scientific">Pseudidiomarina sediminum</name>
    <dbReference type="NCBI Taxonomy" id="431675"/>
    <lineage>
        <taxon>Bacteria</taxon>
        <taxon>Pseudomonadati</taxon>
        <taxon>Pseudomonadota</taxon>
        <taxon>Gammaproteobacteria</taxon>
        <taxon>Alteromonadales</taxon>
        <taxon>Idiomarinaceae</taxon>
        <taxon>Pseudidiomarina</taxon>
    </lineage>
</organism>
<comment type="caution">
    <text evidence="14">The sequence shown here is derived from an EMBL/GenBank/DDBJ whole genome shotgun (WGS) entry which is preliminary data.</text>
</comment>
<keyword evidence="8" id="KW-0472">Membrane</keyword>
<feature type="signal peptide" evidence="13">
    <location>
        <begin position="1"/>
        <end position="19"/>
    </location>
</feature>
<dbReference type="NCBIfam" id="TIGR00548">
    <property type="entry name" value="lolB"/>
    <property type="match status" value="1"/>
</dbReference>
<gene>
    <name evidence="14" type="primary">lolB</name>
    <name evidence="14" type="ORF">CWI80_02490</name>
</gene>
<evidence type="ECO:0000256" key="2">
    <source>
        <dbReference type="ARBA" id="ARBA00009696"/>
    </source>
</evidence>
<protein>
    <recommendedName>
        <fullName evidence="4">Outer-membrane lipoprotein LolB</fullName>
    </recommendedName>
</protein>
<dbReference type="InterPro" id="IPR004565">
    <property type="entry name" value="OM_lipoprot_LolB"/>
</dbReference>
<dbReference type="GO" id="GO:0009279">
    <property type="term" value="C:cell outer membrane"/>
    <property type="evidence" value="ECO:0007669"/>
    <property type="project" value="UniProtKB-SubCell"/>
</dbReference>
<evidence type="ECO:0000256" key="13">
    <source>
        <dbReference type="SAM" id="SignalP"/>
    </source>
</evidence>
<dbReference type="Gene3D" id="2.50.20.10">
    <property type="entry name" value="Lipoprotein localisation LolA/LolB/LppX"/>
    <property type="match status" value="1"/>
</dbReference>
<comment type="subcellular location">
    <subcellularLocation>
        <location evidence="1">Cell outer membrane</location>
        <topology evidence="1">Lipid-anchor</topology>
    </subcellularLocation>
</comment>
<reference evidence="15" key="1">
    <citation type="journal article" date="2018" name="Front. Microbiol.">
        <title>Genome-Based Analysis Reveals the Taxonomy and Diversity of the Family Idiomarinaceae.</title>
        <authorList>
            <person name="Liu Y."/>
            <person name="Lai Q."/>
            <person name="Shao Z."/>
        </authorList>
    </citation>
    <scope>NUCLEOTIDE SEQUENCE [LARGE SCALE GENOMIC DNA]</scope>
    <source>
        <strain evidence="15">c121</strain>
    </source>
</reference>
<evidence type="ECO:0000256" key="7">
    <source>
        <dbReference type="ARBA" id="ARBA00022927"/>
    </source>
</evidence>
<dbReference type="RefSeq" id="WP_026861898.1">
    <property type="nucleotide sequence ID" value="NZ_PIQE01000001.1"/>
</dbReference>
<keyword evidence="5" id="KW-0813">Transport</keyword>
<keyword evidence="15" id="KW-1185">Reference proteome</keyword>
<accession>A0A432Z8L4</accession>
<dbReference type="Pfam" id="PF03550">
    <property type="entry name" value="LolB"/>
    <property type="match status" value="1"/>
</dbReference>
<dbReference type="PROSITE" id="PS51257">
    <property type="entry name" value="PROKAR_LIPOPROTEIN"/>
    <property type="match status" value="1"/>
</dbReference>
<comment type="subunit">
    <text evidence="3">Monomer.</text>
</comment>
<evidence type="ECO:0000256" key="10">
    <source>
        <dbReference type="ARBA" id="ARBA00023186"/>
    </source>
</evidence>
<evidence type="ECO:0000256" key="4">
    <source>
        <dbReference type="ARBA" id="ARBA00016202"/>
    </source>
</evidence>
<dbReference type="GO" id="GO:0015031">
    <property type="term" value="P:protein transport"/>
    <property type="evidence" value="ECO:0007669"/>
    <property type="project" value="UniProtKB-KW"/>
</dbReference>
<dbReference type="SUPFAM" id="SSF89392">
    <property type="entry name" value="Prokaryotic lipoproteins and lipoprotein localization factors"/>
    <property type="match status" value="1"/>
</dbReference>
<dbReference type="STRING" id="1122124.GCA_000423165_00901"/>
<feature type="chain" id="PRO_5019021850" description="Outer-membrane lipoprotein LolB" evidence="13">
    <location>
        <begin position="20"/>
        <end position="210"/>
    </location>
</feature>
<keyword evidence="7" id="KW-0653">Protein transport</keyword>
<dbReference type="AlphaFoldDB" id="A0A432Z8L4"/>
<keyword evidence="9" id="KW-0564">Palmitate</keyword>
<dbReference type="InterPro" id="IPR029046">
    <property type="entry name" value="LolA/LolB/LppX"/>
</dbReference>
<evidence type="ECO:0000256" key="5">
    <source>
        <dbReference type="ARBA" id="ARBA00022448"/>
    </source>
</evidence>
<dbReference type="Proteomes" id="UP000287022">
    <property type="component" value="Unassembled WGS sequence"/>
</dbReference>
<evidence type="ECO:0000256" key="12">
    <source>
        <dbReference type="ARBA" id="ARBA00023288"/>
    </source>
</evidence>
<keyword evidence="11" id="KW-0998">Cell outer membrane</keyword>
<comment type="similarity">
    <text evidence="2">Belongs to the LolB family.</text>
</comment>
<name>A0A432Z8L4_9GAMM</name>
<proteinExistence type="inferred from homology"/>
<evidence type="ECO:0000256" key="9">
    <source>
        <dbReference type="ARBA" id="ARBA00023139"/>
    </source>
</evidence>
<evidence type="ECO:0000256" key="3">
    <source>
        <dbReference type="ARBA" id="ARBA00011245"/>
    </source>
</evidence>
<evidence type="ECO:0000313" key="14">
    <source>
        <dbReference type="EMBL" id="RUO74239.1"/>
    </source>
</evidence>
<evidence type="ECO:0000256" key="11">
    <source>
        <dbReference type="ARBA" id="ARBA00023237"/>
    </source>
</evidence>
<evidence type="ECO:0000256" key="6">
    <source>
        <dbReference type="ARBA" id="ARBA00022729"/>
    </source>
</evidence>
<evidence type="ECO:0000256" key="1">
    <source>
        <dbReference type="ARBA" id="ARBA00004459"/>
    </source>
</evidence>
<dbReference type="EMBL" id="PIQE01000001">
    <property type="protein sequence ID" value="RUO74239.1"/>
    <property type="molecule type" value="Genomic_DNA"/>
</dbReference>
<dbReference type="CDD" id="cd16326">
    <property type="entry name" value="LolB"/>
    <property type="match status" value="1"/>
</dbReference>
<keyword evidence="6 13" id="KW-0732">Signal</keyword>
<keyword evidence="10" id="KW-0143">Chaperone</keyword>
<sequence>MKVRFLLLFAVFLSGCATAPPPVSEDAVAPAAIARHQQHLAQLEQWQLQAHIALFNLTNDERDAVYLEWRQRPQQMQLRFYHPLKGTLARLEQTPLGATYYDEDDQAYYGSDAEQLVHRLFGYQLPLDLLQQVVIGQQPKLVSAPSYRNFSTSNGDLAPLASYHTKASEQQWHVQLNAYEVVNSKVYLPTAIALESALWRIKMRVRKWQL</sequence>